<accession>A0ABY3EUH0</accession>
<dbReference type="InterPro" id="IPR021490">
    <property type="entry name" value="DUF3144"/>
</dbReference>
<dbReference type="Proteomes" id="UP000318943">
    <property type="component" value="Unassembled WGS sequence"/>
</dbReference>
<organism evidence="1 2">
    <name type="scientific">Cupriavidus campinensis</name>
    <dbReference type="NCBI Taxonomy" id="151783"/>
    <lineage>
        <taxon>Bacteria</taxon>
        <taxon>Pseudomonadati</taxon>
        <taxon>Pseudomonadota</taxon>
        <taxon>Betaproteobacteria</taxon>
        <taxon>Burkholderiales</taxon>
        <taxon>Burkholderiaceae</taxon>
        <taxon>Cupriavidus</taxon>
    </lineage>
</organism>
<dbReference type="Gene3D" id="1.10.287.3020">
    <property type="match status" value="1"/>
</dbReference>
<reference evidence="1 2" key="1">
    <citation type="submission" date="2019-05" db="EMBL/GenBank/DDBJ databases">
        <title>Whole genome sequence analysis of Cupriavidus campinensis S14E4C strain.</title>
        <authorList>
            <person name="Abbaszade G."/>
            <person name="Szabo A."/>
            <person name="Toumi M."/>
            <person name="Toth E."/>
        </authorList>
    </citation>
    <scope>NUCLEOTIDE SEQUENCE [LARGE SCALE GENOMIC DNA]</scope>
    <source>
        <strain evidence="1 2">S14E4C</strain>
    </source>
</reference>
<dbReference type="Pfam" id="PF11342">
    <property type="entry name" value="DUF3144"/>
    <property type="match status" value="1"/>
</dbReference>
<dbReference type="RefSeq" id="WP_144195986.1">
    <property type="nucleotide sequence ID" value="NZ_CAJPVH010000007.1"/>
</dbReference>
<name>A0ABY3EUH0_9BURK</name>
<sequence length="100" mass="11390">MSRRGYCIRSLVKSKYTERAHTLNLSNEQLGTVESQGKLSASMMYGSARFNAWGSARGFASGEATEMAKEETINYFCEQYRLMFEENIDGYIKNFSSDLK</sequence>
<proteinExistence type="predicted"/>
<keyword evidence="2" id="KW-1185">Reference proteome</keyword>
<comment type="caution">
    <text evidence="1">The sequence shown here is derived from an EMBL/GenBank/DDBJ whole genome shotgun (WGS) entry which is preliminary data.</text>
</comment>
<dbReference type="EMBL" id="VCIZ01000001">
    <property type="protein sequence ID" value="TSP14623.1"/>
    <property type="molecule type" value="Genomic_DNA"/>
</dbReference>
<protein>
    <submittedName>
        <fullName evidence="1">DUF3144 domain-containing protein</fullName>
    </submittedName>
</protein>
<evidence type="ECO:0000313" key="1">
    <source>
        <dbReference type="EMBL" id="TSP14623.1"/>
    </source>
</evidence>
<evidence type="ECO:0000313" key="2">
    <source>
        <dbReference type="Proteomes" id="UP000318943"/>
    </source>
</evidence>
<gene>
    <name evidence="1" type="ORF">FGG12_02975</name>
</gene>